<dbReference type="Proteomes" id="UP000028838">
    <property type="component" value="Unassembled WGS sequence"/>
</dbReference>
<feature type="coiled-coil region" evidence="2">
    <location>
        <begin position="195"/>
        <end position="229"/>
    </location>
</feature>
<organism evidence="4 5">
    <name type="scientific">Toxoplasma gondii FOU</name>
    <dbReference type="NCBI Taxonomy" id="943167"/>
    <lineage>
        <taxon>Eukaryota</taxon>
        <taxon>Sar</taxon>
        <taxon>Alveolata</taxon>
        <taxon>Apicomplexa</taxon>
        <taxon>Conoidasida</taxon>
        <taxon>Coccidia</taxon>
        <taxon>Eucoccidiorida</taxon>
        <taxon>Eimeriorina</taxon>
        <taxon>Sarcocystidae</taxon>
        <taxon>Toxoplasma</taxon>
    </lineage>
</organism>
<accession>A0A086KJ76</accession>
<dbReference type="AlphaFoldDB" id="A0A086KJ76"/>
<comment type="caution">
    <text evidence="4">The sequence shown here is derived from an EMBL/GenBank/DDBJ whole genome shotgun (WGS) entry which is preliminary data.</text>
</comment>
<dbReference type="SMR" id="A0A086KJ76"/>
<dbReference type="EMBL" id="AEYH02001988">
    <property type="protein sequence ID" value="KFG44444.1"/>
    <property type="molecule type" value="Genomic_DNA"/>
</dbReference>
<reference evidence="4 5" key="1">
    <citation type="submission" date="2014-07" db="EMBL/GenBank/DDBJ databases">
        <authorList>
            <person name="Sibley D."/>
            <person name="Venepally P."/>
            <person name="Karamycheva S."/>
            <person name="Hadjithomas M."/>
            <person name="Khan A."/>
            <person name="Brunk B."/>
            <person name="Roos D."/>
            <person name="Caler E."/>
            <person name="Lorenzi H."/>
        </authorList>
    </citation>
    <scope>NUCLEOTIDE SEQUENCE [LARGE SCALE GENOMIC DNA]</scope>
    <source>
        <strain evidence="4 5">FOU</strain>
    </source>
</reference>
<sequence length="235" mass="27353">MAPFPRGIVKPRSAKVRAILNLSVEQRQPNPLRAPRKSLLDPPPCVAPLEKGNPKLDRQFDTLNRSITGFRKYKAPHTTAPRVVRDRDETNFHEMLGKFRFDLQGSFKENGDMLRDSLLQVGRDLFLVGWVKCRSRFATGHIQGDVHALSYMRRYLEKHVDESVSSVRFYEENFGMPLLEYERLSAVNDFRAPGKKQQHALRAAEKNKAKKLEQESLRHAQELERFYEENCIRNY</sequence>
<feature type="domain" description="Acylphosphatase-like" evidence="3">
    <location>
        <begin position="98"/>
        <end position="188"/>
    </location>
</feature>
<keyword evidence="2" id="KW-0175">Coiled coil</keyword>
<dbReference type="InterPro" id="IPR001792">
    <property type="entry name" value="Acylphosphatase-like_dom"/>
</dbReference>
<dbReference type="OrthoDB" id="406969at2759"/>
<name>A0A086KJ76_TOXGO</name>
<proteinExistence type="predicted"/>
<protein>
    <recommendedName>
        <fullName evidence="3">Acylphosphatase-like domain-containing protein</fullName>
    </recommendedName>
</protein>
<evidence type="ECO:0000259" key="3">
    <source>
        <dbReference type="PROSITE" id="PS51160"/>
    </source>
</evidence>
<evidence type="ECO:0000313" key="5">
    <source>
        <dbReference type="Proteomes" id="UP000028838"/>
    </source>
</evidence>
<evidence type="ECO:0000313" key="4">
    <source>
        <dbReference type="EMBL" id="KFG44444.1"/>
    </source>
</evidence>
<evidence type="ECO:0000256" key="2">
    <source>
        <dbReference type="SAM" id="Coils"/>
    </source>
</evidence>
<dbReference type="PROSITE" id="PS51160">
    <property type="entry name" value="ACYLPHOSPHATASE_3"/>
    <property type="match status" value="1"/>
</dbReference>
<dbReference type="VEuPathDB" id="ToxoDB:TGFOU_249790"/>
<evidence type="ECO:0000256" key="1">
    <source>
        <dbReference type="PROSITE-ProRule" id="PRU00520"/>
    </source>
</evidence>
<comment type="caution">
    <text evidence="1">Lacks conserved residue(s) required for the propagation of feature annotation.</text>
</comment>
<gene>
    <name evidence="4" type="ORF">TGFOU_249790</name>
</gene>